<feature type="compositionally biased region" description="Polar residues" evidence="1">
    <location>
        <begin position="122"/>
        <end position="137"/>
    </location>
</feature>
<evidence type="ECO:0008006" key="4">
    <source>
        <dbReference type="Google" id="ProtNLM"/>
    </source>
</evidence>
<dbReference type="PRINTS" id="PR00411">
    <property type="entry name" value="PNDRDTASEI"/>
</dbReference>
<dbReference type="GO" id="GO:0005829">
    <property type="term" value="C:cytosol"/>
    <property type="evidence" value="ECO:0007669"/>
    <property type="project" value="TreeGrafter"/>
</dbReference>
<dbReference type="PANTHER" id="PTHR10668:SF103">
    <property type="entry name" value="PYRIDINE NUCLEOTIDE-DISULFIDE OXIDOREDUCTASE DOMAIN-CONTAINING PROTEIN 2"/>
    <property type="match status" value="1"/>
</dbReference>
<name>A0A917BCR3_9MICO</name>
<dbReference type="InterPro" id="IPR036188">
    <property type="entry name" value="FAD/NAD-bd_sf"/>
</dbReference>
<dbReference type="RefSeq" id="WP_229715422.1">
    <property type="nucleotide sequence ID" value="NZ_BMGP01000006.1"/>
</dbReference>
<organism evidence="2 3">
    <name type="scientific">Subtercola lobariae</name>
    <dbReference type="NCBI Taxonomy" id="1588641"/>
    <lineage>
        <taxon>Bacteria</taxon>
        <taxon>Bacillati</taxon>
        <taxon>Actinomycetota</taxon>
        <taxon>Actinomycetes</taxon>
        <taxon>Micrococcales</taxon>
        <taxon>Microbacteriaceae</taxon>
        <taxon>Subtercola</taxon>
    </lineage>
</organism>
<protein>
    <recommendedName>
        <fullName evidence="4">NAD(P)/FAD-dependent oxidoreductase</fullName>
    </recommendedName>
</protein>
<accession>A0A917BCR3</accession>
<dbReference type="Proteomes" id="UP000598775">
    <property type="component" value="Unassembled WGS sequence"/>
</dbReference>
<dbReference type="EMBL" id="BMGP01000006">
    <property type="protein sequence ID" value="GGF36371.1"/>
    <property type="molecule type" value="Genomic_DNA"/>
</dbReference>
<comment type="caution">
    <text evidence="2">The sequence shown here is derived from an EMBL/GenBank/DDBJ whole genome shotgun (WGS) entry which is preliminary data.</text>
</comment>
<evidence type="ECO:0000256" key="1">
    <source>
        <dbReference type="SAM" id="MobiDB-lite"/>
    </source>
</evidence>
<reference evidence="2 3" key="1">
    <citation type="journal article" date="2014" name="Int. J. Syst. Evol. Microbiol.">
        <title>Complete genome sequence of Corynebacterium casei LMG S-19264T (=DSM 44701T), isolated from a smear-ripened cheese.</title>
        <authorList>
            <consortium name="US DOE Joint Genome Institute (JGI-PGF)"/>
            <person name="Walter F."/>
            <person name="Albersmeier A."/>
            <person name="Kalinowski J."/>
            <person name="Ruckert C."/>
        </authorList>
    </citation>
    <scope>NUCLEOTIDE SEQUENCE [LARGE SCALE GENOMIC DNA]</scope>
    <source>
        <strain evidence="2 3">CGMCC 1.12976</strain>
    </source>
</reference>
<evidence type="ECO:0000313" key="3">
    <source>
        <dbReference type="Proteomes" id="UP000598775"/>
    </source>
</evidence>
<feature type="region of interest" description="Disordered" evidence="1">
    <location>
        <begin position="121"/>
        <end position="145"/>
    </location>
</feature>
<proteinExistence type="predicted"/>
<dbReference type="Pfam" id="PF13450">
    <property type="entry name" value="NAD_binding_8"/>
    <property type="match status" value="1"/>
</dbReference>
<evidence type="ECO:0000313" key="2">
    <source>
        <dbReference type="EMBL" id="GGF36371.1"/>
    </source>
</evidence>
<keyword evidence="3" id="KW-1185">Reference proteome</keyword>
<sequence length="612" mass="64563">MNEPSAAEPGPTSDIVIVGGGHNGLAAAAYLAREGLSVTVLERLPAVGGAAVSTSPFEGVDARISRYSYLVSLLPQSIIDDLGLTLTFAKRRYSSYTPVPGRFPNGVDSSAPHNTLAAAASTGRTNDTGSLNDTGGTQVAHDTAGGDRGLLVDTTDLAATRASFAAVGAEGDADLFFEFYRHCRDLTEKLWPTLTQPLLRRSEARTLVDADRTWHSMIERPIGKIIERHLQNDLVRGVILTDALIGTFARALDEDLAQNVCFLYHLIGQGTGEWNVPVGGMGAVTDELLRAAVEAGATIVTDAEVLAIDVGKVPQPASANDLAAFSTNSPAETPATIRYVVAGVRQSIRAHTVLSNVAPIELERLVGRARSTTSAAAKPEGAQVKVNLLLSRLPRLRDPNVTPEQAFGGTFHINETYSQLDAAYLEAAAGQLPNPLPCEIYSHSLADPSILSPQLQAAGAQTLTVFALHTPTRLVTPETNDVFRTEAQAAVLASLNSVLAEPIEDCLLLDASGEPCIETKTTLDIEEALRMPGGNIFHAPLSWPFVDDDAPLSTPAERWGVATPYPRVLLCGSGARRGGAVSALGGHNAAMAVLEERAEAGRPGRSSKGSSR</sequence>
<dbReference type="AlphaFoldDB" id="A0A917BCR3"/>
<gene>
    <name evidence="2" type="ORF">GCM10011399_31620</name>
</gene>
<dbReference type="Gene3D" id="3.50.50.60">
    <property type="entry name" value="FAD/NAD(P)-binding domain"/>
    <property type="match status" value="1"/>
</dbReference>
<dbReference type="SUPFAM" id="SSF51905">
    <property type="entry name" value="FAD/NAD(P)-binding domain"/>
    <property type="match status" value="1"/>
</dbReference>
<dbReference type="PANTHER" id="PTHR10668">
    <property type="entry name" value="PHYTOENE DEHYDROGENASE"/>
    <property type="match status" value="1"/>
</dbReference>